<feature type="transmembrane region" description="Helical" evidence="7">
    <location>
        <begin position="112"/>
        <end position="131"/>
    </location>
</feature>
<comment type="caution">
    <text evidence="9">The sequence shown here is derived from an EMBL/GenBank/DDBJ whole genome shotgun (WGS) entry which is preliminary data.</text>
</comment>
<evidence type="ECO:0000256" key="3">
    <source>
        <dbReference type="ARBA" id="ARBA00022475"/>
    </source>
</evidence>
<evidence type="ECO:0000313" key="10">
    <source>
        <dbReference type="Proteomes" id="UP000191448"/>
    </source>
</evidence>
<keyword evidence="4 7" id="KW-0812">Transmembrane</keyword>
<dbReference type="Proteomes" id="UP000191448">
    <property type="component" value="Unassembled WGS sequence"/>
</dbReference>
<accession>A0A1V4SVJ5</accession>
<keyword evidence="3" id="KW-1003">Cell membrane</keyword>
<dbReference type="OrthoDB" id="9813426at2"/>
<evidence type="ECO:0000256" key="6">
    <source>
        <dbReference type="ARBA" id="ARBA00023136"/>
    </source>
</evidence>
<feature type="transmembrane region" description="Helical" evidence="7">
    <location>
        <begin position="138"/>
        <end position="159"/>
    </location>
</feature>
<evidence type="ECO:0000256" key="7">
    <source>
        <dbReference type="SAM" id="Phobius"/>
    </source>
</evidence>
<keyword evidence="6 7" id="KW-0472">Membrane</keyword>
<evidence type="ECO:0000313" key="9">
    <source>
        <dbReference type="EMBL" id="OPX47494.1"/>
    </source>
</evidence>
<name>A0A1V4SVJ5_9CLOT</name>
<feature type="transmembrane region" description="Helical" evidence="7">
    <location>
        <begin position="171"/>
        <end position="191"/>
    </location>
</feature>
<dbReference type="PANTHER" id="PTHR42709">
    <property type="entry name" value="ALKALINE PHOSPHATASE LIKE PROTEIN"/>
    <property type="match status" value="1"/>
</dbReference>
<feature type="transmembrane region" description="Helical" evidence="7">
    <location>
        <begin position="36"/>
        <end position="53"/>
    </location>
</feature>
<evidence type="ECO:0000256" key="1">
    <source>
        <dbReference type="ARBA" id="ARBA00004651"/>
    </source>
</evidence>
<sequence>MDLQETIRTFIIHYGMISVFVLVLLEYASVPLPSEVVLPFIGIIGALHGISFFKILIISLIAGLLGSIITYAIGYIFGMRVLTFVGNKFPRTRKAIEASYKWIEKYDKGATFISRLVPLARTFISLIAGVVKMKPVPFIAYSTIGIVIWNSILIGLGFFLGNNTALINTILHRYTLVVGGFAILVIIVLVLKNRKKLIELFK</sequence>
<evidence type="ECO:0000256" key="2">
    <source>
        <dbReference type="ARBA" id="ARBA00010792"/>
    </source>
</evidence>
<dbReference type="RefSeq" id="WP_080023059.1">
    <property type="nucleotide sequence ID" value="NZ_LTAY01000047.1"/>
</dbReference>
<dbReference type="Pfam" id="PF09335">
    <property type="entry name" value="VTT_dom"/>
    <property type="match status" value="1"/>
</dbReference>
<dbReference type="AlphaFoldDB" id="A0A1V4SVJ5"/>
<keyword evidence="5 7" id="KW-1133">Transmembrane helix</keyword>
<evidence type="ECO:0000259" key="8">
    <source>
        <dbReference type="Pfam" id="PF09335"/>
    </source>
</evidence>
<feature type="domain" description="VTT" evidence="8">
    <location>
        <begin position="32"/>
        <end position="157"/>
    </location>
</feature>
<comment type="similarity">
    <text evidence="2">Belongs to the DedA family.</text>
</comment>
<proteinExistence type="inferred from homology"/>
<organism evidence="9 10">
    <name type="scientific">Clostridium thermobutyricum DSM 4928</name>
    <dbReference type="NCBI Taxonomy" id="1121339"/>
    <lineage>
        <taxon>Bacteria</taxon>
        <taxon>Bacillati</taxon>
        <taxon>Bacillota</taxon>
        <taxon>Clostridia</taxon>
        <taxon>Eubacteriales</taxon>
        <taxon>Clostridiaceae</taxon>
        <taxon>Clostridium</taxon>
    </lineage>
</organism>
<protein>
    <recommendedName>
        <fullName evidence="8">VTT domain-containing protein</fullName>
    </recommendedName>
</protein>
<feature type="transmembrane region" description="Helical" evidence="7">
    <location>
        <begin position="12"/>
        <end position="30"/>
    </location>
</feature>
<gene>
    <name evidence="9" type="ORF">CLTHE_18450</name>
</gene>
<dbReference type="PANTHER" id="PTHR42709:SF6">
    <property type="entry name" value="UNDECAPRENYL PHOSPHATE TRANSPORTER A"/>
    <property type="match status" value="1"/>
</dbReference>
<evidence type="ECO:0000256" key="5">
    <source>
        <dbReference type="ARBA" id="ARBA00022989"/>
    </source>
</evidence>
<dbReference type="InterPro" id="IPR032816">
    <property type="entry name" value="VTT_dom"/>
</dbReference>
<comment type="subcellular location">
    <subcellularLocation>
        <location evidence="1">Cell membrane</location>
        <topology evidence="1">Multi-pass membrane protein</topology>
    </subcellularLocation>
</comment>
<feature type="transmembrane region" description="Helical" evidence="7">
    <location>
        <begin position="60"/>
        <end position="82"/>
    </location>
</feature>
<dbReference type="GO" id="GO:0005886">
    <property type="term" value="C:plasma membrane"/>
    <property type="evidence" value="ECO:0007669"/>
    <property type="project" value="UniProtKB-SubCell"/>
</dbReference>
<dbReference type="EMBL" id="LTAY01000047">
    <property type="protein sequence ID" value="OPX47494.1"/>
    <property type="molecule type" value="Genomic_DNA"/>
</dbReference>
<reference evidence="9 10" key="1">
    <citation type="submission" date="2016-02" db="EMBL/GenBank/DDBJ databases">
        <title>Genome sequence of Clostridium thermobutyricum DSM 4928.</title>
        <authorList>
            <person name="Poehlein A."/>
            <person name="Daniel R."/>
        </authorList>
    </citation>
    <scope>NUCLEOTIDE SEQUENCE [LARGE SCALE GENOMIC DNA]</scope>
    <source>
        <strain evidence="9 10">DSM 4928</strain>
    </source>
</reference>
<evidence type="ECO:0000256" key="4">
    <source>
        <dbReference type="ARBA" id="ARBA00022692"/>
    </source>
</evidence>
<dbReference type="InterPro" id="IPR051311">
    <property type="entry name" value="DedA_domain"/>
</dbReference>